<dbReference type="GO" id="GO:0044550">
    <property type="term" value="P:secondary metabolite biosynthetic process"/>
    <property type="evidence" value="ECO:0007669"/>
    <property type="project" value="TreeGrafter"/>
</dbReference>
<organism evidence="2 3">
    <name type="scientific">Candidatus Desulfovibrio intestinipullorum</name>
    <dbReference type="NCBI Taxonomy" id="2838536"/>
    <lineage>
        <taxon>Bacteria</taxon>
        <taxon>Pseudomonadati</taxon>
        <taxon>Thermodesulfobacteriota</taxon>
        <taxon>Desulfovibrionia</taxon>
        <taxon>Desulfovibrionales</taxon>
        <taxon>Desulfovibrionaceae</taxon>
        <taxon>Desulfovibrio</taxon>
    </lineage>
</organism>
<dbReference type="Pfam" id="PF00668">
    <property type="entry name" value="Condensation"/>
    <property type="match status" value="1"/>
</dbReference>
<dbReference type="GO" id="GO:0003824">
    <property type="term" value="F:catalytic activity"/>
    <property type="evidence" value="ECO:0007669"/>
    <property type="project" value="InterPro"/>
</dbReference>
<dbReference type="Gene3D" id="3.30.559.30">
    <property type="entry name" value="Nonribosomal peptide synthetase, condensation domain"/>
    <property type="match status" value="1"/>
</dbReference>
<reference evidence="2" key="1">
    <citation type="journal article" date="2021" name="PeerJ">
        <title>Extensive microbial diversity within the chicken gut microbiome revealed by metagenomics and culture.</title>
        <authorList>
            <person name="Gilroy R."/>
            <person name="Ravi A."/>
            <person name="Getino M."/>
            <person name="Pursley I."/>
            <person name="Horton D.L."/>
            <person name="Alikhan N.F."/>
            <person name="Baker D."/>
            <person name="Gharbi K."/>
            <person name="Hall N."/>
            <person name="Watson M."/>
            <person name="Adriaenssens E.M."/>
            <person name="Foster-Nyarko E."/>
            <person name="Jarju S."/>
            <person name="Secka A."/>
            <person name="Antonio M."/>
            <person name="Oren A."/>
            <person name="Chaudhuri R.R."/>
            <person name="La Ragione R."/>
            <person name="Hildebrand F."/>
            <person name="Pallen M.J."/>
        </authorList>
    </citation>
    <scope>NUCLEOTIDE SEQUENCE</scope>
    <source>
        <strain evidence="2">ChiHecec2B26-446</strain>
    </source>
</reference>
<comment type="caution">
    <text evidence="2">The sequence shown here is derived from an EMBL/GenBank/DDBJ whole genome shotgun (WGS) entry which is preliminary data.</text>
</comment>
<dbReference type="InterPro" id="IPR023213">
    <property type="entry name" value="CAT-like_dom_sf"/>
</dbReference>
<evidence type="ECO:0000313" key="3">
    <source>
        <dbReference type="Proteomes" id="UP000886752"/>
    </source>
</evidence>
<sequence length="459" mass="51936">MRASLSLPCTIEEIFPLTPVQNFILDISRLTPSGLAFQQQYTYYLTGDVDPQLVQESWECIVARHPSLRTSFHCEGTSQSFQVVHDRAALPFLYRDLRDLEENERTAAVFAWLMEDAKKPFDLLVPPLMRLALTRLEDRLFVLTLTMSHLIFDGWSLGASFNLFAQTYASLARGEEPDRTPFPSMHSYVTWYRQRETAEDTAWWQERLRDAVLPRLPFMRVHEHTGPVEADQIHHMVLDAEETAVLEQGAKSMGLTLNVLYQAAWALILSRLSPERRALMLTVAASRPMELEHIDQVFGVLIDGVPYNLHCPGDLQVEAWLGALRTLQLESLEHQYTPIQTWIQMGREPGTIPFNSYLIFENHATGEGEKEDAAFSLTAAYMNSNLSFPLSMMVFPGPSLRVAIIYSSDYFSEDGILAFTERLRATLKALAANPGLSLDEVSALALLDEEHLTAREQGA</sequence>
<dbReference type="Gene3D" id="3.30.559.10">
    <property type="entry name" value="Chloramphenicol acetyltransferase-like domain"/>
    <property type="match status" value="1"/>
</dbReference>
<dbReference type="GO" id="GO:0005737">
    <property type="term" value="C:cytoplasm"/>
    <property type="evidence" value="ECO:0007669"/>
    <property type="project" value="TreeGrafter"/>
</dbReference>
<dbReference type="InterPro" id="IPR001242">
    <property type="entry name" value="Condensation_dom"/>
</dbReference>
<dbReference type="EMBL" id="DXHV01000052">
    <property type="protein sequence ID" value="HIW00496.1"/>
    <property type="molecule type" value="Genomic_DNA"/>
</dbReference>
<accession>A0A9D1PWF5</accession>
<dbReference type="SUPFAM" id="SSF52777">
    <property type="entry name" value="CoA-dependent acyltransferases"/>
    <property type="match status" value="2"/>
</dbReference>
<dbReference type="GO" id="GO:0031177">
    <property type="term" value="F:phosphopantetheine binding"/>
    <property type="evidence" value="ECO:0007669"/>
    <property type="project" value="TreeGrafter"/>
</dbReference>
<dbReference type="PANTHER" id="PTHR45527">
    <property type="entry name" value="NONRIBOSOMAL PEPTIDE SYNTHETASE"/>
    <property type="match status" value="1"/>
</dbReference>
<feature type="domain" description="Condensation" evidence="1">
    <location>
        <begin position="12"/>
        <end position="447"/>
    </location>
</feature>
<evidence type="ECO:0000313" key="2">
    <source>
        <dbReference type="EMBL" id="HIW00496.1"/>
    </source>
</evidence>
<name>A0A9D1PWF5_9BACT</name>
<evidence type="ECO:0000259" key="1">
    <source>
        <dbReference type="Pfam" id="PF00668"/>
    </source>
</evidence>
<dbReference type="Proteomes" id="UP000886752">
    <property type="component" value="Unassembled WGS sequence"/>
</dbReference>
<protein>
    <recommendedName>
        <fullName evidence="1">Condensation domain-containing protein</fullName>
    </recommendedName>
</protein>
<reference evidence="2" key="2">
    <citation type="submission" date="2021-04" db="EMBL/GenBank/DDBJ databases">
        <authorList>
            <person name="Gilroy R."/>
        </authorList>
    </citation>
    <scope>NUCLEOTIDE SEQUENCE</scope>
    <source>
        <strain evidence="2">ChiHecec2B26-446</strain>
    </source>
</reference>
<dbReference type="GO" id="GO:0043041">
    <property type="term" value="P:amino acid activation for nonribosomal peptide biosynthetic process"/>
    <property type="evidence" value="ECO:0007669"/>
    <property type="project" value="TreeGrafter"/>
</dbReference>
<proteinExistence type="predicted"/>
<dbReference type="PANTHER" id="PTHR45527:SF1">
    <property type="entry name" value="FATTY ACID SYNTHASE"/>
    <property type="match status" value="1"/>
</dbReference>
<dbReference type="AlphaFoldDB" id="A0A9D1PWF5"/>
<gene>
    <name evidence="2" type="ORF">H9894_04830</name>
</gene>